<accession>A0A1I3YCH2</accession>
<name>A0A1I3YCH2_9PROT</name>
<dbReference type="STRING" id="1123062.SAMN02745775_1011172"/>
<evidence type="ECO:0000256" key="1">
    <source>
        <dbReference type="RuleBase" id="RU003860"/>
    </source>
</evidence>
<dbReference type="GO" id="GO:0016226">
    <property type="term" value="P:iron-sulfur cluster assembly"/>
    <property type="evidence" value="ECO:0007669"/>
    <property type="project" value="TreeGrafter"/>
</dbReference>
<sequence length="98" mass="10418">MTAMNTQNRAARIEAAIRTAFAAREITVQDDSALHAGHAGARPGGETHYTLRIVADAFAGQSRVARSRAVHAALAPEFEAGLHALSLRLLTPEEASRT</sequence>
<dbReference type="Pfam" id="PF01722">
    <property type="entry name" value="BolA"/>
    <property type="match status" value="1"/>
</dbReference>
<dbReference type="Gene3D" id="3.30.300.90">
    <property type="entry name" value="BolA-like"/>
    <property type="match status" value="1"/>
</dbReference>
<dbReference type="Proteomes" id="UP000199473">
    <property type="component" value="Unassembled WGS sequence"/>
</dbReference>
<dbReference type="AlphaFoldDB" id="A0A1I3YCH2"/>
<keyword evidence="3" id="KW-1185">Reference proteome</keyword>
<dbReference type="RefSeq" id="WP_092956709.1">
    <property type="nucleotide sequence ID" value="NZ_FOSQ01000001.1"/>
</dbReference>
<gene>
    <name evidence="2" type="ORF">SAMN02745775_1011172</name>
</gene>
<dbReference type="PIRSF" id="PIRSF003113">
    <property type="entry name" value="BolA"/>
    <property type="match status" value="1"/>
</dbReference>
<protein>
    <submittedName>
        <fullName evidence="2">BolA protein</fullName>
    </submittedName>
</protein>
<dbReference type="PANTHER" id="PTHR46230:SF7">
    <property type="entry name" value="BOLA-LIKE PROTEIN 1"/>
    <property type="match status" value="1"/>
</dbReference>
<proteinExistence type="inferred from homology"/>
<evidence type="ECO:0000313" key="2">
    <source>
        <dbReference type="EMBL" id="SFK29568.1"/>
    </source>
</evidence>
<dbReference type="EMBL" id="FOSQ01000001">
    <property type="protein sequence ID" value="SFK29568.1"/>
    <property type="molecule type" value="Genomic_DNA"/>
</dbReference>
<dbReference type="InterPro" id="IPR036065">
    <property type="entry name" value="BolA-like_sf"/>
</dbReference>
<dbReference type="PANTHER" id="PTHR46230">
    <property type="match status" value="1"/>
</dbReference>
<organism evidence="2 3">
    <name type="scientific">Falsiroseomonas stagni DSM 19981</name>
    <dbReference type="NCBI Taxonomy" id="1123062"/>
    <lineage>
        <taxon>Bacteria</taxon>
        <taxon>Pseudomonadati</taxon>
        <taxon>Pseudomonadota</taxon>
        <taxon>Alphaproteobacteria</taxon>
        <taxon>Acetobacterales</taxon>
        <taxon>Roseomonadaceae</taxon>
        <taxon>Falsiroseomonas</taxon>
    </lineage>
</organism>
<reference evidence="2 3" key="1">
    <citation type="submission" date="2016-10" db="EMBL/GenBank/DDBJ databases">
        <authorList>
            <person name="de Groot N.N."/>
        </authorList>
    </citation>
    <scope>NUCLEOTIDE SEQUENCE [LARGE SCALE GENOMIC DNA]</scope>
    <source>
        <strain evidence="2 3">DSM 19981</strain>
    </source>
</reference>
<dbReference type="SUPFAM" id="SSF82657">
    <property type="entry name" value="BolA-like"/>
    <property type="match status" value="1"/>
</dbReference>
<evidence type="ECO:0000313" key="3">
    <source>
        <dbReference type="Proteomes" id="UP000199473"/>
    </source>
</evidence>
<dbReference type="OrthoDB" id="9811118at2"/>
<comment type="similarity">
    <text evidence="1">Belongs to the BolA/IbaG family.</text>
</comment>
<dbReference type="InterPro" id="IPR002634">
    <property type="entry name" value="BolA"/>
</dbReference>